<name>D2ZVY5_NEIM2</name>
<dbReference type="Proteomes" id="UP000003344">
    <property type="component" value="Unassembled WGS sequence"/>
</dbReference>
<comment type="caution">
    <text evidence="1">The sequence shown here is derived from an EMBL/GenBank/DDBJ whole genome shotgun (WGS) entry which is preliminary data.</text>
</comment>
<organism evidence="1 2">
    <name type="scientific">Neisseria mucosa (strain ATCC 25996 / DSM 4631 / NCTC 10774 / M26)</name>
    <dbReference type="NCBI Taxonomy" id="546266"/>
    <lineage>
        <taxon>Bacteria</taxon>
        <taxon>Pseudomonadati</taxon>
        <taxon>Pseudomonadota</taxon>
        <taxon>Betaproteobacteria</taxon>
        <taxon>Neisseriales</taxon>
        <taxon>Neisseriaceae</taxon>
        <taxon>Neisseria</taxon>
    </lineage>
</organism>
<dbReference type="STRING" id="546266.NEIMUCOT_04778"/>
<dbReference type="EMBL" id="ACDX02000006">
    <property type="protein sequence ID" value="EFC88729.1"/>
    <property type="molecule type" value="Genomic_DNA"/>
</dbReference>
<dbReference type="AlphaFoldDB" id="D2ZVY5"/>
<gene>
    <name evidence="1" type="ORF">NEIMUCOT_04778</name>
</gene>
<sequence>MIYPQRNSHKAWIIGSKVRRCFLPAYPDFQNVGKRSSETYTVISDDLFIVD</sequence>
<protein>
    <submittedName>
        <fullName evidence="1">Uncharacterized protein</fullName>
    </submittedName>
</protein>
<proteinExistence type="predicted"/>
<accession>D2ZVY5</accession>
<evidence type="ECO:0000313" key="1">
    <source>
        <dbReference type="EMBL" id="EFC88729.1"/>
    </source>
</evidence>
<evidence type="ECO:0000313" key="2">
    <source>
        <dbReference type="Proteomes" id="UP000003344"/>
    </source>
</evidence>
<reference evidence="1 2" key="1">
    <citation type="submission" date="2009-10" db="EMBL/GenBank/DDBJ databases">
        <authorList>
            <person name="Weinstock G."/>
            <person name="Sodergren E."/>
            <person name="Clifton S."/>
            <person name="Fulton L."/>
            <person name="Fulton B."/>
            <person name="Courtney L."/>
            <person name="Fronick C."/>
            <person name="Harrison M."/>
            <person name="Strong C."/>
            <person name="Farmer C."/>
            <person name="Delahaunty K."/>
            <person name="Markovic C."/>
            <person name="Hall O."/>
            <person name="Minx P."/>
            <person name="Tomlinson C."/>
            <person name="Mitreva M."/>
            <person name="Nelson J."/>
            <person name="Hou S."/>
            <person name="Wollam A."/>
            <person name="Pepin K.H."/>
            <person name="Johnson M."/>
            <person name="Bhonagiri V."/>
            <person name="Nash W.E."/>
            <person name="Warren W."/>
            <person name="Chinwalla A."/>
            <person name="Mardis E.R."/>
            <person name="Wilson R.K."/>
        </authorList>
    </citation>
    <scope>NUCLEOTIDE SEQUENCE [LARGE SCALE GENOMIC DNA]</scope>
    <source>
        <strain evidence="2">ATCC 25996 / DSM 4631 / NCTC 10774 / M26</strain>
    </source>
</reference>